<dbReference type="OrthoDB" id="4532751at2"/>
<dbReference type="EMBL" id="NBWZ01000001">
    <property type="protein sequence ID" value="RFA08242.1"/>
    <property type="molecule type" value="Genomic_DNA"/>
</dbReference>
<keyword evidence="1" id="KW-0805">Transcription regulation</keyword>
<dbReference type="PANTHER" id="PTHR44846:SF1">
    <property type="entry name" value="MANNOSYL-D-GLYCERATE TRANSPORT_METABOLISM SYSTEM REPRESSOR MNGR-RELATED"/>
    <property type="match status" value="1"/>
</dbReference>
<dbReference type="GO" id="GO:0003700">
    <property type="term" value="F:DNA-binding transcription factor activity"/>
    <property type="evidence" value="ECO:0007669"/>
    <property type="project" value="InterPro"/>
</dbReference>
<keyword evidence="3" id="KW-0804">Transcription</keyword>
<reference evidence="5 6" key="1">
    <citation type="submission" date="2017-04" db="EMBL/GenBank/DDBJ databases">
        <title>Comparative genome analysis of Subtercola boreus.</title>
        <authorList>
            <person name="Cho Y.-J."/>
            <person name="Cho A."/>
            <person name="Kim O.-S."/>
            <person name="Lee J.-I."/>
        </authorList>
    </citation>
    <scope>NUCLEOTIDE SEQUENCE [LARGE SCALE GENOMIC DNA]</scope>
    <source>
        <strain evidence="5 6">K300</strain>
    </source>
</reference>
<organism evidence="5 6">
    <name type="scientific">Subtercola boreus</name>
    <dbReference type="NCBI Taxonomy" id="120213"/>
    <lineage>
        <taxon>Bacteria</taxon>
        <taxon>Bacillati</taxon>
        <taxon>Actinomycetota</taxon>
        <taxon>Actinomycetes</taxon>
        <taxon>Micrococcales</taxon>
        <taxon>Microbacteriaceae</taxon>
        <taxon>Subtercola</taxon>
    </lineage>
</organism>
<proteinExistence type="predicted"/>
<evidence type="ECO:0000259" key="4">
    <source>
        <dbReference type="SMART" id="SM00866"/>
    </source>
</evidence>
<accession>A0A3E0VEA8</accession>
<dbReference type="AlphaFoldDB" id="A0A3E0VEA8"/>
<dbReference type="GO" id="GO:0003677">
    <property type="term" value="F:DNA binding"/>
    <property type="evidence" value="ECO:0007669"/>
    <property type="project" value="UniProtKB-KW"/>
</dbReference>
<name>A0A3E0VEA8_9MICO</name>
<dbReference type="InterPro" id="IPR028978">
    <property type="entry name" value="Chorismate_lyase_/UTRA_dom_sf"/>
</dbReference>
<dbReference type="Proteomes" id="UP000256486">
    <property type="component" value="Unassembled WGS sequence"/>
</dbReference>
<evidence type="ECO:0000256" key="2">
    <source>
        <dbReference type="ARBA" id="ARBA00023125"/>
    </source>
</evidence>
<dbReference type="SUPFAM" id="SSF46785">
    <property type="entry name" value="Winged helix' DNA-binding domain"/>
    <property type="match status" value="1"/>
</dbReference>
<evidence type="ECO:0000256" key="3">
    <source>
        <dbReference type="ARBA" id="ARBA00023163"/>
    </source>
</evidence>
<keyword evidence="6" id="KW-1185">Reference proteome</keyword>
<dbReference type="SMART" id="SM00866">
    <property type="entry name" value="UTRA"/>
    <property type="match status" value="1"/>
</dbReference>
<sequence>MQESDPIDLVVPHELAAQKSSLRAYVAIRSAMREGVMRALDIDDRALSRSLNFTRSAIRSALTTLSSEGFIQRKQRVGTTFDAALFDSNDDRAVNARDGGAGQVRIVTTAMETVIAPPWVRECLGIEGKYALLYECMSMMGDEPISVQLNYYPPDFDSVALFSRGLEIDEDDSYETLAERFRALLGQDMGRVSTAIEAVACDAQVATLLNVAEGAPILLREYHLRDVNDRVLVLSYSYARGDRVTVRTESHAS</sequence>
<dbReference type="GO" id="GO:0045892">
    <property type="term" value="P:negative regulation of DNA-templated transcription"/>
    <property type="evidence" value="ECO:0007669"/>
    <property type="project" value="TreeGrafter"/>
</dbReference>
<gene>
    <name evidence="5" type="ORF">B7R54_02630</name>
</gene>
<feature type="domain" description="UbiC transcription regulator-associated" evidence="4">
    <location>
        <begin position="99"/>
        <end position="245"/>
    </location>
</feature>
<dbReference type="InterPro" id="IPR036388">
    <property type="entry name" value="WH-like_DNA-bd_sf"/>
</dbReference>
<dbReference type="Gene3D" id="3.40.1410.10">
    <property type="entry name" value="Chorismate lyase-like"/>
    <property type="match status" value="1"/>
</dbReference>
<dbReference type="InterPro" id="IPR011663">
    <property type="entry name" value="UTRA"/>
</dbReference>
<dbReference type="RefSeq" id="WP_116413656.1">
    <property type="nucleotide sequence ID" value="NZ_NBWZ01000001.1"/>
</dbReference>
<dbReference type="Pfam" id="PF00392">
    <property type="entry name" value="GntR"/>
    <property type="match status" value="1"/>
</dbReference>
<dbReference type="InterPro" id="IPR000524">
    <property type="entry name" value="Tscrpt_reg_HTH_GntR"/>
</dbReference>
<dbReference type="PANTHER" id="PTHR44846">
    <property type="entry name" value="MANNOSYL-D-GLYCERATE TRANSPORT/METABOLISM SYSTEM REPRESSOR MNGR-RELATED"/>
    <property type="match status" value="1"/>
</dbReference>
<dbReference type="Pfam" id="PF07702">
    <property type="entry name" value="UTRA"/>
    <property type="match status" value="1"/>
</dbReference>
<evidence type="ECO:0000256" key="1">
    <source>
        <dbReference type="ARBA" id="ARBA00023015"/>
    </source>
</evidence>
<dbReference type="SUPFAM" id="SSF64288">
    <property type="entry name" value="Chorismate lyase-like"/>
    <property type="match status" value="1"/>
</dbReference>
<dbReference type="Gene3D" id="1.10.10.10">
    <property type="entry name" value="Winged helix-like DNA-binding domain superfamily/Winged helix DNA-binding domain"/>
    <property type="match status" value="1"/>
</dbReference>
<dbReference type="InterPro" id="IPR036390">
    <property type="entry name" value="WH_DNA-bd_sf"/>
</dbReference>
<comment type="caution">
    <text evidence="5">The sequence shown here is derived from an EMBL/GenBank/DDBJ whole genome shotgun (WGS) entry which is preliminary data.</text>
</comment>
<dbReference type="InterPro" id="IPR050679">
    <property type="entry name" value="Bact_HTH_transcr_reg"/>
</dbReference>
<protein>
    <recommendedName>
        <fullName evidence="4">UbiC transcription regulator-associated domain-containing protein</fullName>
    </recommendedName>
</protein>
<evidence type="ECO:0000313" key="5">
    <source>
        <dbReference type="EMBL" id="RFA08242.1"/>
    </source>
</evidence>
<evidence type="ECO:0000313" key="6">
    <source>
        <dbReference type="Proteomes" id="UP000256486"/>
    </source>
</evidence>
<keyword evidence="2" id="KW-0238">DNA-binding</keyword>